<dbReference type="InterPro" id="IPR042197">
    <property type="entry name" value="Apaf_helical"/>
</dbReference>
<keyword evidence="4" id="KW-0611">Plant defense</keyword>
<dbReference type="InterPro" id="IPR002182">
    <property type="entry name" value="NB-ARC"/>
</dbReference>
<dbReference type="InterPro" id="IPR058922">
    <property type="entry name" value="WHD_DRP"/>
</dbReference>
<evidence type="ECO:0000259" key="9">
    <source>
        <dbReference type="Pfam" id="PF25019"/>
    </source>
</evidence>
<dbReference type="EMBL" id="CM017618">
    <property type="protein sequence ID" value="TYI08486.1"/>
    <property type="molecule type" value="Genomic_DNA"/>
</dbReference>
<evidence type="ECO:0000256" key="5">
    <source>
        <dbReference type="ARBA" id="ARBA00022840"/>
    </source>
</evidence>
<dbReference type="InterPro" id="IPR036388">
    <property type="entry name" value="WH-like_DNA-bd_sf"/>
</dbReference>
<dbReference type="InterPro" id="IPR041118">
    <property type="entry name" value="Rx_N"/>
</dbReference>
<reference evidence="10 11" key="1">
    <citation type="submission" date="2019-07" db="EMBL/GenBank/DDBJ databases">
        <title>WGS assembly of Gossypium tomentosum.</title>
        <authorList>
            <person name="Chen Z.J."/>
            <person name="Sreedasyam A."/>
            <person name="Ando A."/>
            <person name="Song Q."/>
            <person name="De L."/>
            <person name="Hulse-Kemp A."/>
            <person name="Ding M."/>
            <person name="Ye W."/>
            <person name="Kirkbride R."/>
            <person name="Jenkins J."/>
            <person name="Plott C."/>
            <person name="Lovell J."/>
            <person name="Lin Y.-M."/>
            <person name="Vaughn R."/>
            <person name="Liu B."/>
            <person name="Li W."/>
            <person name="Simpson S."/>
            <person name="Scheffler B."/>
            <person name="Saski C."/>
            <person name="Grover C."/>
            <person name="Hu G."/>
            <person name="Conover J."/>
            <person name="Carlson J."/>
            <person name="Shu S."/>
            <person name="Boston L."/>
            <person name="Williams M."/>
            <person name="Peterson D."/>
            <person name="Mcgee K."/>
            <person name="Jones D."/>
            <person name="Wendel J."/>
            <person name="Stelly D."/>
            <person name="Grimwood J."/>
            <person name="Schmutz J."/>
        </authorList>
    </citation>
    <scope>NUCLEOTIDE SEQUENCE [LARGE SCALE GENOMIC DNA]</scope>
    <source>
        <strain evidence="10">7179.01</strain>
    </source>
</reference>
<dbReference type="PRINTS" id="PR00364">
    <property type="entry name" value="DISEASERSIST"/>
</dbReference>
<evidence type="ECO:0000256" key="4">
    <source>
        <dbReference type="ARBA" id="ARBA00022821"/>
    </source>
</evidence>
<keyword evidence="1" id="KW-0433">Leucine-rich repeat</keyword>
<dbReference type="GO" id="GO:0043531">
    <property type="term" value="F:ADP binding"/>
    <property type="evidence" value="ECO:0007669"/>
    <property type="project" value="InterPro"/>
</dbReference>
<dbReference type="Pfam" id="PF25019">
    <property type="entry name" value="LRR_R13L1-DRL21"/>
    <property type="match status" value="1"/>
</dbReference>
<evidence type="ECO:0000313" key="11">
    <source>
        <dbReference type="Proteomes" id="UP000322667"/>
    </source>
</evidence>
<keyword evidence="3" id="KW-0547">Nucleotide-binding</keyword>
<dbReference type="SMART" id="SM00367">
    <property type="entry name" value="LRR_CC"/>
    <property type="match status" value="7"/>
</dbReference>
<accession>A0A5D2NZG2</accession>
<protein>
    <recommendedName>
        <fullName evidence="12">Disease resistance protein RGA3</fullName>
    </recommendedName>
</protein>
<dbReference type="InterPro" id="IPR027417">
    <property type="entry name" value="P-loop_NTPase"/>
</dbReference>
<feature type="domain" description="NB-ARC" evidence="6">
    <location>
        <begin position="180"/>
        <end position="356"/>
    </location>
</feature>
<dbReference type="SUPFAM" id="SSF52540">
    <property type="entry name" value="P-loop containing nucleoside triphosphate hydrolases"/>
    <property type="match status" value="1"/>
</dbReference>
<evidence type="ECO:0000259" key="8">
    <source>
        <dbReference type="Pfam" id="PF23559"/>
    </source>
</evidence>
<dbReference type="Pfam" id="PF23559">
    <property type="entry name" value="WHD_DRP"/>
    <property type="match status" value="1"/>
</dbReference>
<keyword evidence="2" id="KW-0677">Repeat</keyword>
<dbReference type="Gene3D" id="3.80.10.10">
    <property type="entry name" value="Ribonuclease Inhibitor"/>
    <property type="match status" value="6"/>
</dbReference>
<feature type="domain" description="Disease resistance protein winged helix" evidence="8">
    <location>
        <begin position="451"/>
        <end position="475"/>
    </location>
</feature>
<evidence type="ECO:0000259" key="6">
    <source>
        <dbReference type="Pfam" id="PF00931"/>
    </source>
</evidence>
<organism evidence="10 11">
    <name type="scientific">Gossypium tomentosum</name>
    <name type="common">Hawaiian cotton</name>
    <name type="synonym">Gossypium sandvicense</name>
    <dbReference type="NCBI Taxonomy" id="34277"/>
    <lineage>
        <taxon>Eukaryota</taxon>
        <taxon>Viridiplantae</taxon>
        <taxon>Streptophyta</taxon>
        <taxon>Embryophyta</taxon>
        <taxon>Tracheophyta</taxon>
        <taxon>Spermatophyta</taxon>
        <taxon>Magnoliopsida</taxon>
        <taxon>eudicotyledons</taxon>
        <taxon>Gunneridae</taxon>
        <taxon>Pentapetalae</taxon>
        <taxon>rosids</taxon>
        <taxon>malvids</taxon>
        <taxon>Malvales</taxon>
        <taxon>Malvaceae</taxon>
        <taxon>Malvoideae</taxon>
        <taxon>Gossypium</taxon>
    </lineage>
</organism>
<dbReference type="Pfam" id="PF00931">
    <property type="entry name" value="NB-ARC"/>
    <property type="match status" value="1"/>
</dbReference>
<dbReference type="GO" id="GO:0051707">
    <property type="term" value="P:response to other organism"/>
    <property type="evidence" value="ECO:0007669"/>
    <property type="project" value="UniProtKB-ARBA"/>
</dbReference>
<dbReference type="Gene3D" id="1.20.5.4130">
    <property type="match status" value="1"/>
</dbReference>
<evidence type="ECO:0000256" key="1">
    <source>
        <dbReference type="ARBA" id="ARBA00022614"/>
    </source>
</evidence>
<dbReference type="InterPro" id="IPR032675">
    <property type="entry name" value="LRR_dom_sf"/>
</dbReference>
<evidence type="ECO:0000313" key="10">
    <source>
        <dbReference type="EMBL" id="TYI08485.1"/>
    </source>
</evidence>
<dbReference type="InterPro" id="IPR038005">
    <property type="entry name" value="RX-like_CC"/>
</dbReference>
<evidence type="ECO:0000256" key="2">
    <source>
        <dbReference type="ARBA" id="ARBA00022737"/>
    </source>
</evidence>
<name>A0A5D2NZG2_GOSTO</name>
<dbReference type="CDD" id="cd14798">
    <property type="entry name" value="RX-CC_like"/>
    <property type="match status" value="1"/>
</dbReference>
<dbReference type="InterPro" id="IPR006553">
    <property type="entry name" value="Leu-rich_rpt_Cys-con_subtyp"/>
</dbReference>
<keyword evidence="5" id="KW-0067">ATP-binding</keyword>
<dbReference type="Gene3D" id="1.10.8.430">
    <property type="entry name" value="Helical domain of apoptotic protease-activating factors"/>
    <property type="match status" value="1"/>
</dbReference>
<keyword evidence="11" id="KW-1185">Reference proteome</keyword>
<evidence type="ECO:0000259" key="7">
    <source>
        <dbReference type="Pfam" id="PF18052"/>
    </source>
</evidence>
<dbReference type="Proteomes" id="UP000322667">
    <property type="component" value="Chromosome A09"/>
</dbReference>
<evidence type="ECO:0008006" key="12">
    <source>
        <dbReference type="Google" id="ProtNLM"/>
    </source>
</evidence>
<sequence length="1525" mass="171094">MQAIASQEMAEALLGAVLEVVVSKLISIAAEQTSVAWGFQKELKRLRDSLEMIEDFLQDAEEMQTKEKAVKTWLQSLKDVAYEANDVLDEFDYEILRRKVEIRNKIRRKVRNFLSSNNSILFRLKMANEIKDILKSLDNLNKLATDFGLQKRATDPDPEYGRREVETSSVLTGLNIIGRKNDVSKVVDLLVNPKDKQIVSVVPIVGMAGLGKTTLAQLVYNDLNVETHFDVKFWVCVSNHFDVKTILKEMLEHFTRDIPQNMNALIKILRKKIGQAKRGKEQIKYLLVLDDVWSVEKWDELKNHLMGISKNGGNGVIVTTRIQDVASKVQTLPNQRHQPGRLEDEECWSIIKERAWSIIKERALMASSMSHELELIGKEIAKQCRGVPLVANVIGGTMSNIEMNPRAWLEIQKSGVWGSPESVLKVESVLKLSFDRLSSPSLKKCFAYCAMFPKDYCFGKEELIQLWMAEGFLGSSMAMMSRRNTCGNILTFKMHDSVHDLSLSVSKFDTLLFRENSSLTLNELYSLFSEIDVSKKLSKSFTRLRVLKFVCATNICELPDSLGELKHLRYLGISWTSIKTLPKSTTKLYNLHTLRLLGLLRLTFPYGLENLISLKHLYFDRKELQPVNIGNLTCLQTLPIFFVGSERGRSIKELGSLKELRGELKICHLGGVRDKQEANGAILHLKKKLCKLIFDFEGSDSGSSGYNSEEVMEGLQPHTNLQSLTVSNYQGESFPSWMLRPVGDSNTGLFLLNNLMELNFFDCINCESLPPLGQLHNLQFLELRNLKKVKRMGNEFYCNEGIDGMNKLIKVFPALKKLTLEKMGSLEEWTAMAATKMFMFPCLEELDICDCPFLRSVPLTGQCSSLKKLRVSRCKTLSKIRDGLSTSIYLKELDLKDCPNLSWIPDLEGFSSLQNLSIDSCKELEVLPITGGCSSLEKLRILGCEKLSKIGDGLFSSTCLKELYLCHCSNLSSIPDLEGCFSLKILSINSCNKFEVLPVTGRCSSLEKLSISSCEKLSKIGDGLFTSSLQNLSIDSCNELEVLSLPGRCSSLEKLSIFGCEKLSKIGDGLSACACLKELGLYNCPNLSSIPNLEGFSSLQSLSINRCNELEVLPITGRCSSIEKLRISSCKNISKIGDGLSTSTCLKELYLYLCSNLSLIPDLEGFSSLQNLSIDSCNELEVLPITGRCSSLEKLRISSCKNMSKIGDGLSTSTYLKELDLYLCSNLSWIPDLEGFSSLQNLSIDSCKELASFPLKAPLSSLKKLRIHDCPNLKPIPSLDGLSSLTELEFNKVGEGWSCLLPNMLRSNTSLCSLTILNLPDLIRTPDNSLGRLNCLGKLAIGGFSEELQEFPCLSSFQYLSASLRVLELTGWEKLKSLPPQLQFLSALEELTILEFQGIEAFPEWLGNLSSLRHLYLSGFGKLKSLPHQLQLPTALEDLTMWGFHEIEALPDSFRNLSSLRCLRIWSCNKLMYLPSVDVMGSLSKLETIDIFMCPQLETRCERESGPEWSKISHIPHICINYRMI</sequence>
<dbReference type="SUPFAM" id="SSF52058">
    <property type="entry name" value="L domain-like"/>
    <property type="match status" value="4"/>
</dbReference>
<dbReference type="GO" id="GO:0006952">
    <property type="term" value="P:defense response"/>
    <property type="evidence" value="ECO:0007669"/>
    <property type="project" value="UniProtKB-KW"/>
</dbReference>
<feature type="domain" description="R13L1/DRL21-like LRR repeat region" evidence="9">
    <location>
        <begin position="651"/>
        <end position="785"/>
    </location>
</feature>
<dbReference type="PANTHER" id="PTHR36766">
    <property type="entry name" value="PLANT BROAD-SPECTRUM MILDEW RESISTANCE PROTEIN RPW8"/>
    <property type="match status" value="1"/>
</dbReference>
<dbReference type="GO" id="GO:0005524">
    <property type="term" value="F:ATP binding"/>
    <property type="evidence" value="ECO:0007669"/>
    <property type="project" value="UniProtKB-KW"/>
</dbReference>
<dbReference type="Gene3D" id="1.10.10.10">
    <property type="entry name" value="Winged helix-like DNA-binding domain superfamily/Winged helix DNA-binding domain"/>
    <property type="match status" value="1"/>
</dbReference>
<dbReference type="Gene3D" id="3.40.50.300">
    <property type="entry name" value="P-loop containing nucleotide triphosphate hydrolases"/>
    <property type="match status" value="1"/>
</dbReference>
<proteinExistence type="predicted"/>
<dbReference type="Pfam" id="PF18052">
    <property type="entry name" value="Rx_N"/>
    <property type="match status" value="1"/>
</dbReference>
<feature type="domain" description="Disease resistance N-terminal" evidence="7">
    <location>
        <begin position="17"/>
        <end position="108"/>
    </location>
</feature>
<dbReference type="InterPro" id="IPR056789">
    <property type="entry name" value="LRR_R13L1-DRL21"/>
</dbReference>
<evidence type="ECO:0000256" key="3">
    <source>
        <dbReference type="ARBA" id="ARBA00022741"/>
    </source>
</evidence>
<dbReference type="EMBL" id="CM017618">
    <property type="protein sequence ID" value="TYI08485.1"/>
    <property type="molecule type" value="Genomic_DNA"/>
</dbReference>
<dbReference type="PANTHER" id="PTHR36766:SF70">
    <property type="entry name" value="DISEASE RESISTANCE PROTEIN RGA4"/>
    <property type="match status" value="1"/>
</dbReference>
<gene>
    <name evidence="10" type="ORF">ES332_A09G005600v1</name>
</gene>